<sequence length="207" mass="21619">MGSAGAQAMKQLVLASGNAGKLEELRAMLAGLPLQIVAQGELGVEDVPETGLTFVENALIKARHASAVTGLPALADDSGLIVDALGGAPGLYSARYAGSPTNAQANNAKLLEAMRVVPAERRSARFYAVIVLLRHPEDPQPLIAEGSWEGVITTAPRGDGGFGYNPVFLDPVHGLTAAEMDSDLKNRLSHRAVALATLQHKLRALAL</sequence>
<feature type="binding site" evidence="10">
    <location>
        <position position="78"/>
    </location>
    <ligand>
        <name>substrate</name>
    </ligand>
</feature>
<feature type="binding site" evidence="10">
    <location>
        <position position="77"/>
    </location>
    <ligand>
        <name>Mg(2+)</name>
        <dbReference type="ChEBI" id="CHEBI:18420"/>
    </ligand>
</feature>
<dbReference type="EMBL" id="MDEC01000005">
    <property type="protein sequence ID" value="PPU65396.1"/>
    <property type="molecule type" value="Genomic_DNA"/>
</dbReference>
<dbReference type="FunFam" id="3.90.950.10:FF:000001">
    <property type="entry name" value="dITP/XTP pyrophosphatase"/>
    <property type="match status" value="1"/>
</dbReference>
<evidence type="ECO:0000256" key="6">
    <source>
        <dbReference type="ARBA" id="ARBA00022842"/>
    </source>
</evidence>
<comment type="cofactor">
    <cofactor evidence="10">
        <name>Mg(2+)</name>
        <dbReference type="ChEBI" id="CHEBI:18420"/>
    </cofactor>
    <text evidence="10">Binds 1 Mg(2+) ion per subunit.</text>
</comment>
<dbReference type="HAMAP" id="MF_01405">
    <property type="entry name" value="Non_canon_purine_NTPase"/>
    <property type="match status" value="1"/>
</dbReference>
<evidence type="ECO:0000256" key="3">
    <source>
        <dbReference type="ARBA" id="ARBA00022723"/>
    </source>
</evidence>
<evidence type="ECO:0000256" key="7">
    <source>
        <dbReference type="ARBA" id="ARBA00023080"/>
    </source>
</evidence>
<comment type="subunit">
    <text evidence="2 10">Homodimer.</text>
</comment>
<dbReference type="GO" id="GO:0009117">
    <property type="term" value="P:nucleotide metabolic process"/>
    <property type="evidence" value="ECO:0007669"/>
    <property type="project" value="UniProtKB-KW"/>
</dbReference>
<dbReference type="EC" id="3.6.1.66" evidence="10"/>
<name>A0A2S7CUY4_9XANT</name>
<dbReference type="OrthoDB" id="9807456at2"/>
<dbReference type="GO" id="GO:0036220">
    <property type="term" value="F:ITP diphosphatase activity"/>
    <property type="evidence" value="ECO:0007669"/>
    <property type="project" value="UniProtKB-UniRule"/>
</dbReference>
<dbReference type="InterPro" id="IPR029001">
    <property type="entry name" value="ITPase-like_fam"/>
</dbReference>
<dbReference type="Pfam" id="PF01725">
    <property type="entry name" value="Ham1p_like"/>
    <property type="match status" value="1"/>
</dbReference>
<comment type="catalytic activity">
    <reaction evidence="8 10">
        <text>dITP + H2O = dIMP + diphosphate + H(+)</text>
        <dbReference type="Rhea" id="RHEA:28342"/>
        <dbReference type="ChEBI" id="CHEBI:15377"/>
        <dbReference type="ChEBI" id="CHEBI:15378"/>
        <dbReference type="ChEBI" id="CHEBI:33019"/>
        <dbReference type="ChEBI" id="CHEBI:61194"/>
        <dbReference type="ChEBI" id="CHEBI:61382"/>
        <dbReference type="EC" id="3.6.1.66"/>
    </reaction>
</comment>
<dbReference type="GO" id="GO:0009146">
    <property type="term" value="P:purine nucleoside triphosphate catabolic process"/>
    <property type="evidence" value="ECO:0007669"/>
    <property type="project" value="UniProtKB-UniRule"/>
</dbReference>
<feature type="binding site" evidence="10">
    <location>
        <position position="185"/>
    </location>
    <ligand>
        <name>substrate</name>
    </ligand>
</feature>
<evidence type="ECO:0000256" key="10">
    <source>
        <dbReference type="HAMAP-Rule" id="MF_01405"/>
    </source>
</evidence>
<dbReference type="InterPro" id="IPR002637">
    <property type="entry name" value="RdgB/HAM1"/>
</dbReference>
<protein>
    <recommendedName>
        <fullName evidence="10">dITP/XTP pyrophosphatase</fullName>
        <ecNumber evidence="10">3.6.1.66</ecNumber>
    </recommendedName>
    <alternativeName>
        <fullName evidence="10">Non-canonical purine NTP pyrophosphatase</fullName>
    </alternativeName>
    <alternativeName>
        <fullName evidence="10">Non-standard purine NTP pyrophosphatase</fullName>
    </alternativeName>
    <alternativeName>
        <fullName evidence="10">Nucleoside-triphosphate diphosphatase</fullName>
    </alternativeName>
    <alternativeName>
        <fullName evidence="10">Nucleoside-triphosphate pyrophosphatase</fullName>
        <shortName evidence="10">NTPase</shortName>
    </alternativeName>
</protein>
<feature type="binding site" evidence="10">
    <location>
        <begin position="162"/>
        <end position="165"/>
    </location>
    <ligand>
        <name>substrate</name>
    </ligand>
</feature>
<feature type="binding site" evidence="10">
    <location>
        <begin position="190"/>
        <end position="191"/>
    </location>
    <ligand>
        <name>substrate</name>
    </ligand>
</feature>
<evidence type="ECO:0000256" key="11">
    <source>
        <dbReference type="RuleBase" id="RU003781"/>
    </source>
</evidence>
<dbReference type="GO" id="GO:0036222">
    <property type="term" value="F:XTP diphosphatase activity"/>
    <property type="evidence" value="ECO:0007669"/>
    <property type="project" value="UniProtKB-UniRule"/>
</dbReference>
<dbReference type="GO" id="GO:0017111">
    <property type="term" value="F:ribonucleoside triphosphate phosphatase activity"/>
    <property type="evidence" value="ECO:0007669"/>
    <property type="project" value="InterPro"/>
</dbReference>
<dbReference type="InterPro" id="IPR020922">
    <property type="entry name" value="dITP/XTP_pyrophosphatase"/>
</dbReference>
<comment type="catalytic activity">
    <reaction evidence="9 10">
        <text>XTP + H2O = XMP + diphosphate + H(+)</text>
        <dbReference type="Rhea" id="RHEA:28610"/>
        <dbReference type="ChEBI" id="CHEBI:15377"/>
        <dbReference type="ChEBI" id="CHEBI:15378"/>
        <dbReference type="ChEBI" id="CHEBI:33019"/>
        <dbReference type="ChEBI" id="CHEBI:57464"/>
        <dbReference type="ChEBI" id="CHEBI:61314"/>
        <dbReference type="EC" id="3.6.1.66"/>
    </reaction>
</comment>
<keyword evidence="7 10" id="KW-0546">Nucleotide metabolism</keyword>
<comment type="caution">
    <text evidence="10">Lacks conserved residue(s) required for the propagation of feature annotation.</text>
</comment>
<evidence type="ECO:0000256" key="8">
    <source>
        <dbReference type="ARBA" id="ARBA00051875"/>
    </source>
</evidence>
<keyword evidence="5 10" id="KW-0378">Hydrolase</keyword>
<comment type="catalytic activity">
    <reaction evidence="10">
        <text>ITP + H2O = IMP + diphosphate + H(+)</text>
        <dbReference type="Rhea" id="RHEA:29399"/>
        <dbReference type="ChEBI" id="CHEBI:15377"/>
        <dbReference type="ChEBI" id="CHEBI:15378"/>
        <dbReference type="ChEBI" id="CHEBI:33019"/>
        <dbReference type="ChEBI" id="CHEBI:58053"/>
        <dbReference type="ChEBI" id="CHEBI:61402"/>
        <dbReference type="EC" id="3.6.1.66"/>
    </reaction>
</comment>
<dbReference type="Proteomes" id="UP000237872">
    <property type="component" value="Unassembled WGS sequence"/>
</dbReference>
<keyword evidence="3 10" id="KW-0479">Metal-binding</keyword>
<keyword evidence="4 10" id="KW-0547">Nucleotide-binding</keyword>
<dbReference type="AlphaFoldDB" id="A0A2S7CUY4"/>
<gene>
    <name evidence="12" type="primary">rdgB</name>
    <name evidence="12" type="ORF">XcodCFBP4690_05335</name>
</gene>
<evidence type="ECO:0000256" key="1">
    <source>
        <dbReference type="ARBA" id="ARBA00008023"/>
    </source>
</evidence>
<evidence type="ECO:0000256" key="2">
    <source>
        <dbReference type="ARBA" id="ARBA00011738"/>
    </source>
</evidence>
<feature type="binding site" evidence="10">
    <location>
        <begin position="16"/>
        <end position="21"/>
    </location>
    <ligand>
        <name>substrate</name>
    </ligand>
</feature>
<evidence type="ECO:0000256" key="9">
    <source>
        <dbReference type="ARBA" id="ARBA00052017"/>
    </source>
</evidence>
<comment type="caution">
    <text evidence="12">The sequence shown here is derived from an EMBL/GenBank/DDBJ whole genome shotgun (WGS) entry which is preliminary data.</text>
</comment>
<dbReference type="Gene3D" id="3.90.950.10">
    <property type="match status" value="1"/>
</dbReference>
<comment type="similarity">
    <text evidence="1 10 11">Belongs to the HAM1 NTPase family.</text>
</comment>
<evidence type="ECO:0000256" key="5">
    <source>
        <dbReference type="ARBA" id="ARBA00022801"/>
    </source>
</evidence>
<evidence type="ECO:0000313" key="13">
    <source>
        <dbReference type="Proteomes" id="UP000237872"/>
    </source>
</evidence>
<organism evidence="12 13">
    <name type="scientific">Xanthomonas codiaei</name>
    <dbReference type="NCBI Taxonomy" id="56463"/>
    <lineage>
        <taxon>Bacteria</taxon>
        <taxon>Pseudomonadati</taxon>
        <taxon>Pseudomonadota</taxon>
        <taxon>Gammaproteobacteria</taxon>
        <taxon>Lysobacterales</taxon>
        <taxon>Lysobacteraceae</taxon>
        <taxon>Xanthomonas</taxon>
    </lineage>
</organism>
<dbReference type="CDD" id="cd00515">
    <property type="entry name" value="HAM1"/>
    <property type="match status" value="1"/>
</dbReference>
<dbReference type="GO" id="GO:0000166">
    <property type="term" value="F:nucleotide binding"/>
    <property type="evidence" value="ECO:0007669"/>
    <property type="project" value="UniProtKB-KW"/>
</dbReference>
<evidence type="ECO:0000256" key="4">
    <source>
        <dbReference type="ARBA" id="ARBA00022741"/>
    </source>
</evidence>
<dbReference type="SUPFAM" id="SSF52972">
    <property type="entry name" value="ITPase-like"/>
    <property type="match status" value="1"/>
</dbReference>
<dbReference type="GO" id="GO:0046872">
    <property type="term" value="F:metal ion binding"/>
    <property type="evidence" value="ECO:0007669"/>
    <property type="project" value="UniProtKB-KW"/>
</dbReference>
<evidence type="ECO:0000313" key="12">
    <source>
        <dbReference type="EMBL" id="PPU65396.1"/>
    </source>
</evidence>
<comment type="function">
    <text evidence="10">Pyrophosphatase that catalyzes the hydrolysis of nucleoside triphosphates to their monophosphate derivatives, with a high preference for the non-canonical purine nucleotides XTP (xanthosine triphosphate), dITP (deoxyinosine triphosphate) and ITP. Seems to function as a house-cleaning enzyme that removes non-canonical purine nucleotides from the nucleotide pool, thus preventing their incorporation into DNA/RNA and avoiding chromosomal lesions.</text>
</comment>
<dbReference type="NCBIfam" id="TIGR00042">
    <property type="entry name" value="RdgB/HAM1 family non-canonical purine NTP pyrophosphatase"/>
    <property type="match status" value="1"/>
</dbReference>
<keyword evidence="6 10" id="KW-0460">Magnesium</keyword>
<proteinExistence type="inferred from homology"/>
<feature type="active site" description="Proton acceptor" evidence="10">
    <location>
        <position position="77"/>
    </location>
</feature>
<dbReference type="GO" id="GO:0035870">
    <property type="term" value="F:dITP diphosphatase activity"/>
    <property type="evidence" value="ECO:0007669"/>
    <property type="project" value="UniProtKB-UniRule"/>
</dbReference>
<accession>A0A2S7CUY4</accession>
<dbReference type="PANTHER" id="PTHR11067">
    <property type="entry name" value="INOSINE TRIPHOSPHATE PYROPHOSPHATASE/HAM1 PROTEIN"/>
    <property type="match status" value="1"/>
</dbReference>
<dbReference type="GO" id="GO:0005829">
    <property type="term" value="C:cytosol"/>
    <property type="evidence" value="ECO:0007669"/>
    <property type="project" value="TreeGrafter"/>
</dbReference>
<dbReference type="PANTHER" id="PTHR11067:SF9">
    <property type="entry name" value="INOSINE TRIPHOSPHATE PYROPHOSPHATASE"/>
    <property type="match status" value="1"/>
</dbReference>
<reference evidence="12 13" key="1">
    <citation type="submission" date="2016-08" db="EMBL/GenBank/DDBJ databases">
        <authorList>
            <person name="Seilhamer J.J."/>
        </authorList>
    </citation>
    <scope>NUCLEOTIDE SEQUENCE [LARGE SCALE GENOMIC DNA]</scope>
    <source>
        <strain evidence="12 13">CFBP4690</strain>
    </source>
</reference>